<reference evidence="9" key="1">
    <citation type="journal article" date="2014" name="Proc. Natl. Acad. Sci. U.S.A.">
        <title>Extensive sampling of basidiomycete genomes demonstrates inadequacy of the white-rot/brown-rot paradigm for wood decay fungi.</title>
        <authorList>
            <person name="Riley R."/>
            <person name="Salamov A.A."/>
            <person name="Brown D.W."/>
            <person name="Nagy L.G."/>
            <person name="Floudas D."/>
            <person name="Held B.W."/>
            <person name="Levasseur A."/>
            <person name="Lombard V."/>
            <person name="Morin E."/>
            <person name="Otillar R."/>
            <person name="Lindquist E.A."/>
            <person name="Sun H."/>
            <person name="LaButti K.M."/>
            <person name="Schmutz J."/>
            <person name="Jabbour D."/>
            <person name="Luo H."/>
            <person name="Baker S.E."/>
            <person name="Pisabarro A.G."/>
            <person name="Walton J.D."/>
            <person name="Blanchette R.A."/>
            <person name="Henrissat B."/>
            <person name="Martin F."/>
            <person name="Cullen D."/>
            <person name="Hibbett D.S."/>
            <person name="Grigoriev I.V."/>
        </authorList>
    </citation>
    <scope>NUCLEOTIDE SEQUENCE [LARGE SCALE GENOMIC DNA]</scope>
    <source>
        <strain evidence="9">CBS 339.88</strain>
    </source>
</reference>
<dbReference type="EMBL" id="KL142422">
    <property type="protein sequence ID" value="KDR66575.1"/>
    <property type="molecule type" value="Genomic_DNA"/>
</dbReference>
<protein>
    <recommendedName>
        <fullName evidence="7">NADP-dependent oxidoreductase domain-containing protein</fullName>
    </recommendedName>
</protein>
<dbReference type="InterPro" id="IPR018170">
    <property type="entry name" value="Aldo/ket_reductase_CS"/>
</dbReference>
<dbReference type="PROSITE" id="PS00062">
    <property type="entry name" value="ALDOKETO_REDUCTASE_2"/>
    <property type="match status" value="1"/>
</dbReference>
<dbReference type="InterPro" id="IPR023210">
    <property type="entry name" value="NADP_OxRdtase_dom"/>
</dbReference>
<dbReference type="InterPro" id="IPR036812">
    <property type="entry name" value="NAD(P)_OxRdtase_dom_sf"/>
</dbReference>
<comment type="similarity">
    <text evidence="1">Belongs to the aldo/keto reductase family.</text>
</comment>
<gene>
    <name evidence="8" type="ORF">GALMADRAFT_232439</name>
</gene>
<evidence type="ECO:0000313" key="8">
    <source>
        <dbReference type="EMBL" id="KDR66575.1"/>
    </source>
</evidence>
<evidence type="ECO:0000256" key="5">
    <source>
        <dbReference type="PIRSR" id="PIRSR000097-2"/>
    </source>
</evidence>
<dbReference type="Gene3D" id="3.20.20.100">
    <property type="entry name" value="NADP-dependent oxidoreductase domain"/>
    <property type="match status" value="1"/>
</dbReference>
<name>A0A067S6U8_GALM3</name>
<evidence type="ECO:0000313" key="9">
    <source>
        <dbReference type="Proteomes" id="UP000027222"/>
    </source>
</evidence>
<dbReference type="GO" id="GO:0016616">
    <property type="term" value="F:oxidoreductase activity, acting on the CH-OH group of donors, NAD or NADP as acceptor"/>
    <property type="evidence" value="ECO:0007669"/>
    <property type="project" value="UniProtKB-ARBA"/>
</dbReference>
<accession>A0A067S6U8</accession>
<evidence type="ECO:0000256" key="6">
    <source>
        <dbReference type="PIRSR" id="PIRSR000097-3"/>
    </source>
</evidence>
<feature type="active site" description="Proton donor" evidence="4">
    <location>
        <position position="51"/>
    </location>
</feature>
<dbReference type="Proteomes" id="UP000027222">
    <property type="component" value="Unassembled WGS sequence"/>
</dbReference>
<feature type="site" description="Lowers pKa of active site Tyr" evidence="6">
    <location>
        <position position="76"/>
    </location>
</feature>
<evidence type="ECO:0000256" key="1">
    <source>
        <dbReference type="ARBA" id="ARBA00007905"/>
    </source>
</evidence>
<dbReference type="SUPFAM" id="SSF51430">
    <property type="entry name" value="NAD(P)-linked oxidoreductase"/>
    <property type="match status" value="1"/>
</dbReference>
<evidence type="ECO:0000256" key="2">
    <source>
        <dbReference type="ARBA" id="ARBA00022857"/>
    </source>
</evidence>
<evidence type="ECO:0000256" key="3">
    <source>
        <dbReference type="ARBA" id="ARBA00023002"/>
    </source>
</evidence>
<organism evidence="8 9">
    <name type="scientific">Galerina marginata (strain CBS 339.88)</name>
    <dbReference type="NCBI Taxonomy" id="685588"/>
    <lineage>
        <taxon>Eukaryota</taxon>
        <taxon>Fungi</taxon>
        <taxon>Dikarya</taxon>
        <taxon>Basidiomycota</taxon>
        <taxon>Agaricomycotina</taxon>
        <taxon>Agaricomycetes</taxon>
        <taxon>Agaricomycetidae</taxon>
        <taxon>Agaricales</taxon>
        <taxon>Agaricineae</taxon>
        <taxon>Strophariaceae</taxon>
        <taxon>Galerina</taxon>
    </lineage>
</organism>
<feature type="domain" description="NADP-dependent oxidoreductase" evidence="7">
    <location>
        <begin position="21"/>
        <end position="186"/>
    </location>
</feature>
<dbReference type="PANTHER" id="PTHR43827:SF3">
    <property type="entry name" value="NADP-DEPENDENT OXIDOREDUCTASE DOMAIN-CONTAINING PROTEIN"/>
    <property type="match status" value="1"/>
</dbReference>
<feature type="domain" description="NADP-dependent oxidoreductase" evidence="7">
    <location>
        <begin position="203"/>
        <end position="258"/>
    </location>
</feature>
<dbReference type="STRING" id="685588.A0A067S6U8"/>
<dbReference type="OrthoDB" id="416253at2759"/>
<dbReference type="HOGENOM" id="CLU_023205_0_3_1"/>
<evidence type="ECO:0000259" key="7">
    <source>
        <dbReference type="Pfam" id="PF00248"/>
    </source>
</evidence>
<proteinExistence type="inferred from homology"/>
<feature type="binding site" evidence="5">
    <location>
        <position position="105"/>
    </location>
    <ligand>
        <name>substrate</name>
    </ligand>
</feature>
<dbReference type="PIRSF" id="PIRSF000097">
    <property type="entry name" value="AKR"/>
    <property type="match status" value="1"/>
</dbReference>
<dbReference type="AlphaFoldDB" id="A0A067S6U8"/>
<evidence type="ECO:0000256" key="4">
    <source>
        <dbReference type="PIRSR" id="PIRSR000097-1"/>
    </source>
</evidence>
<keyword evidence="3" id="KW-0560">Oxidoreductase</keyword>
<keyword evidence="9" id="KW-1185">Reference proteome</keyword>
<sequence>MPFGNIKLNDGNKVPAIAFGTGSALNNTDVTNSIIQALKTGFSHLDTAQRYGSERYVGAAIKESKLSRADIFVCTKYNSGPTFRQSLEESLERLSMTYVDLYLIHYPERMENHEWREVEMIKQDGLARSIGVSNYNLQQLQALVERAKIKPAVNQIYLHPYNYKDHKALIEYAARYDIVIEAYGCLDPITKYPGGPVDAPVAAAANRRGVLPVQILLAWVKAKVAVFITTSTSKHHLQEHLAAADIRPLTQYEIAAIDVAGACGLPS</sequence>
<keyword evidence="2" id="KW-0521">NADP</keyword>
<dbReference type="PANTHER" id="PTHR43827">
    <property type="entry name" value="2,5-DIKETO-D-GLUCONIC ACID REDUCTASE"/>
    <property type="match status" value="1"/>
</dbReference>
<dbReference type="PRINTS" id="PR00069">
    <property type="entry name" value="ALDKETRDTASE"/>
</dbReference>
<dbReference type="InterPro" id="IPR020471">
    <property type="entry name" value="AKR"/>
</dbReference>
<dbReference type="Pfam" id="PF00248">
    <property type="entry name" value="Aldo_ket_red"/>
    <property type="match status" value="2"/>
</dbReference>